<gene>
    <name evidence="3" type="ORF">J3R30DRAFT_1439842</name>
</gene>
<comment type="caution">
    <text evidence="3">The sequence shown here is derived from an EMBL/GenBank/DDBJ whole genome shotgun (WGS) entry which is preliminary data.</text>
</comment>
<organism evidence="3 4">
    <name type="scientific">Lentinula aciculospora</name>
    <dbReference type="NCBI Taxonomy" id="153920"/>
    <lineage>
        <taxon>Eukaryota</taxon>
        <taxon>Fungi</taxon>
        <taxon>Dikarya</taxon>
        <taxon>Basidiomycota</taxon>
        <taxon>Agaricomycotina</taxon>
        <taxon>Agaricomycetes</taxon>
        <taxon>Agaricomycetidae</taxon>
        <taxon>Agaricales</taxon>
        <taxon>Marasmiineae</taxon>
        <taxon>Omphalotaceae</taxon>
        <taxon>Lentinula</taxon>
    </lineage>
</organism>
<evidence type="ECO:0000256" key="1">
    <source>
        <dbReference type="SAM" id="MobiDB-lite"/>
    </source>
</evidence>
<accession>A0A9W9DTZ4</accession>
<sequence>MILPESSGETLQVKDEGFNHESIISRGTSPGLVRGASTSRPSKSQTGYSGSLPPTYLEEEDNDQFYDEAYAKRQSDASLVHNAMAPAGQPKGYYQDLEYADPYAPSSYQNQTTDKSSPFARFVGNEGKYPIEQRIENKKRGIGRQTYPFLTWIISVVLIAVFIYEEVIQSKAQGTPVSFKVTYLSLAFII</sequence>
<dbReference type="EMBL" id="JAOTPV010000003">
    <property type="protein sequence ID" value="KAJ4486031.1"/>
    <property type="molecule type" value="Genomic_DNA"/>
</dbReference>
<keyword evidence="2" id="KW-1133">Transmembrane helix</keyword>
<feature type="compositionally biased region" description="Polar residues" evidence="1">
    <location>
        <begin position="36"/>
        <end position="49"/>
    </location>
</feature>
<evidence type="ECO:0000313" key="3">
    <source>
        <dbReference type="EMBL" id="KAJ4486031.1"/>
    </source>
</evidence>
<reference evidence="3" key="1">
    <citation type="submission" date="2022-08" db="EMBL/GenBank/DDBJ databases">
        <title>A Global Phylogenomic Analysis of the Shiitake Genus Lentinula.</title>
        <authorList>
            <consortium name="DOE Joint Genome Institute"/>
            <person name="Sierra-Patev S."/>
            <person name="Min B."/>
            <person name="Naranjo-Ortiz M."/>
            <person name="Looney B."/>
            <person name="Konkel Z."/>
            <person name="Slot J.C."/>
            <person name="Sakamoto Y."/>
            <person name="Steenwyk J.L."/>
            <person name="Rokas A."/>
            <person name="Carro J."/>
            <person name="Camarero S."/>
            <person name="Ferreira P."/>
            <person name="Molpeceres G."/>
            <person name="Ruiz-Duenas F.J."/>
            <person name="Serrano A."/>
            <person name="Henrissat B."/>
            <person name="Drula E."/>
            <person name="Hughes K.W."/>
            <person name="Mata J.L."/>
            <person name="Ishikawa N.K."/>
            <person name="Vargas-Isla R."/>
            <person name="Ushijima S."/>
            <person name="Smith C.A."/>
            <person name="Ahrendt S."/>
            <person name="Andreopoulos W."/>
            <person name="He G."/>
            <person name="Labutti K."/>
            <person name="Lipzen A."/>
            <person name="Ng V."/>
            <person name="Riley R."/>
            <person name="Sandor L."/>
            <person name="Barry K."/>
            <person name="Martinez A.T."/>
            <person name="Xiao Y."/>
            <person name="Gibbons J.G."/>
            <person name="Terashima K."/>
            <person name="Grigoriev I.V."/>
            <person name="Hibbett D.S."/>
        </authorList>
    </citation>
    <scope>NUCLEOTIDE SEQUENCE</scope>
    <source>
        <strain evidence="3">JLM2183</strain>
    </source>
</reference>
<dbReference type="AlphaFoldDB" id="A0A9W9DTZ4"/>
<evidence type="ECO:0000256" key="2">
    <source>
        <dbReference type="SAM" id="Phobius"/>
    </source>
</evidence>
<keyword evidence="2" id="KW-0812">Transmembrane</keyword>
<keyword evidence="4" id="KW-1185">Reference proteome</keyword>
<dbReference type="Proteomes" id="UP001150266">
    <property type="component" value="Unassembled WGS sequence"/>
</dbReference>
<protein>
    <submittedName>
        <fullName evidence="3">Uncharacterized protein</fullName>
    </submittedName>
</protein>
<feature type="transmembrane region" description="Helical" evidence="2">
    <location>
        <begin position="147"/>
        <end position="164"/>
    </location>
</feature>
<dbReference type="OrthoDB" id="2146116at2759"/>
<proteinExistence type="predicted"/>
<name>A0A9W9DTZ4_9AGAR</name>
<feature type="region of interest" description="Disordered" evidence="1">
    <location>
        <begin position="1"/>
        <end position="63"/>
    </location>
</feature>
<evidence type="ECO:0000313" key="4">
    <source>
        <dbReference type="Proteomes" id="UP001150266"/>
    </source>
</evidence>
<keyword evidence="2" id="KW-0472">Membrane</keyword>